<dbReference type="InterPro" id="IPR018044">
    <property type="entry name" value="Peptidase_S11"/>
</dbReference>
<feature type="binding site" evidence="8">
    <location>
        <position position="184"/>
    </location>
    <ligand>
        <name>substrate</name>
    </ligand>
</feature>
<dbReference type="Gene3D" id="3.40.710.10">
    <property type="entry name" value="DD-peptidase/beta-lactamase superfamily"/>
    <property type="match status" value="1"/>
</dbReference>
<evidence type="ECO:0000313" key="12">
    <source>
        <dbReference type="Proteomes" id="UP000318138"/>
    </source>
</evidence>
<keyword evidence="6" id="KW-0961">Cell wall biogenesis/degradation</keyword>
<name>A0A859FK98_9BACI</name>
<dbReference type="Proteomes" id="UP000318138">
    <property type="component" value="Chromosome"/>
</dbReference>
<comment type="similarity">
    <text evidence="1 9">Belongs to the peptidase S11 family.</text>
</comment>
<evidence type="ECO:0000256" key="6">
    <source>
        <dbReference type="ARBA" id="ARBA00023316"/>
    </source>
</evidence>
<keyword evidence="3" id="KW-0378">Hydrolase</keyword>
<dbReference type="InterPro" id="IPR012338">
    <property type="entry name" value="Beta-lactam/transpept-like"/>
</dbReference>
<gene>
    <name evidence="11" type="ORF">FLK61_30485</name>
</gene>
<dbReference type="GO" id="GO:0071555">
    <property type="term" value="P:cell wall organization"/>
    <property type="evidence" value="ECO:0007669"/>
    <property type="project" value="UniProtKB-KW"/>
</dbReference>
<dbReference type="PANTHER" id="PTHR21581:SF33">
    <property type="entry name" value="D-ALANYL-D-ALANINE CARBOXYPEPTIDASE DACB"/>
    <property type="match status" value="1"/>
</dbReference>
<feature type="active site" evidence="7">
    <location>
        <position position="77"/>
    </location>
</feature>
<evidence type="ECO:0000256" key="9">
    <source>
        <dbReference type="RuleBase" id="RU004016"/>
    </source>
</evidence>
<dbReference type="PANTHER" id="PTHR21581">
    <property type="entry name" value="D-ALANYL-D-ALANINE CARBOXYPEPTIDASE"/>
    <property type="match status" value="1"/>
</dbReference>
<dbReference type="InterPro" id="IPR001967">
    <property type="entry name" value="Peptidase_S11_N"/>
</dbReference>
<dbReference type="GO" id="GO:0006508">
    <property type="term" value="P:proteolysis"/>
    <property type="evidence" value="ECO:0007669"/>
    <property type="project" value="InterPro"/>
</dbReference>
<dbReference type="PRINTS" id="PR00725">
    <property type="entry name" value="DADACBPTASE1"/>
</dbReference>
<dbReference type="SUPFAM" id="SSF56601">
    <property type="entry name" value="beta-lactamase/transpeptidase-like"/>
    <property type="match status" value="1"/>
</dbReference>
<keyword evidence="5" id="KW-0573">Peptidoglycan synthesis</keyword>
<keyword evidence="4" id="KW-0133">Cell shape</keyword>
<feature type="domain" description="Peptidase S11 D-alanyl-D-alanine carboxypeptidase A N-terminal" evidence="10">
    <location>
        <begin position="1"/>
        <end position="214"/>
    </location>
</feature>
<dbReference type="GO" id="GO:0009002">
    <property type="term" value="F:serine-type D-Ala-D-Ala carboxypeptidase activity"/>
    <property type="evidence" value="ECO:0007669"/>
    <property type="project" value="InterPro"/>
</dbReference>
<evidence type="ECO:0000256" key="4">
    <source>
        <dbReference type="ARBA" id="ARBA00022960"/>
    </source>
</evidence>
<keyword evidence="11" id="KW-0645">Protease</keyword>
<keyword evidence="11" id="KW-0121">Carboxypeptidase</keyword>
<dbReference type="EMBL" id="CP041372">
    <property type="protein sequence ID" value="QKS73223.1"/>
    <property type="molecule type" value="Genomic_DNA"/>
</dbReference>
<dbReference type="AlphaFoldDB" id="A0A859FK98"/>
<evidence type="ECO:0000256" key="3">
    <source>
        <dbReference type="ARBA" id="ARBA00022801"/>
    </source>
</evidence>
<reference evidence="12" key="1">
    <citation type="submission" date="2019-07" db="EMBL/GenBank/DDBJ databases">
        <title>Bacillus alkalisoli sp. nov. isolated from saline soil.</title>
        <authorList>
            <person name="Sun J.-Q."/>
            <person name="Xu L."/>
        </authorList>
    </citation>
    <scope>NUCLEOTIDE SEQUENCE [LARGE SCALE GENOMIC DNA]</scope>
    <source>
        <strain evidence="12">M4U3P1</strain>
    </source>
</reference>
<dbReference type="Gene3D" id="2.30.140.30">
    <property type="match status" value="1"/>
</dbReference>
<evidence type="ECO:0000256" key="8">
    <source>
        <dbReference type="PIRSR" id="PIRSR618044-2"/>
    </source>
</evidence>
<evidence type="ECO:0000256" key="5">
    <source>
        <dbReference type="ARBA" id="ARBA00022984"/>
    </source>
</evidence>
<evidence type="ECO:0000259" key="10">
    <source>
        <dbReference type="Pfam" id="PF00768"/>
    </source>
</evidence>
<evidence type="ECO:0000256" key="7">
    <source>
        <dbReference type="PIRSR" id="PIRSR618044-1"/>
    </source>
</evidence>
<keyword evidence="2" id="KW-0732">Signal</keyword>
<sequence>MDGSSGRVLYEKQADEPKKIASITKIMTAILAISSDKLDEEVEISSRAYNKEGSSLYLQLGEEVPLLDLVYGLMLRSGNDAAVAIAEHVGGSEEGFVYLMNELAEQIGMTNTTFTNPHGLDDEMNHVSTARDMAILMRYAMSNEMFREVAKTKTYRSKTSETTRIFHNKNRLLTQLYDKSTGGKTGFTKAAGRTLVSTATDEDLGLIAVTLNAPSDWHDHIALFEWGFDHFDQTLLYKHNDSIYIEDKGLYVRANHDVTFPLNADEKTTVRSQIKLIQGATNEYSRNRPIGFISFYYDDIEITRLPLYLSEAPLSERLQHNFLRMHGAYDHD</sequence>
<protein>
    <submittedName>
        <fullName evidence="11">D-alanyl-D-alanine carboxypeptidase</fullName>
    </submittedName>
</protein>
<feature type="active site" description="Proton acceptor" evidence="7">
    <location>
        <position position="25"/>
    </location>
</feature>
<dbReference type="KEGG" id="psua:FLK61_30485"/>
<accession>A0A859FK98</accession>
<keyword evidence="12" id="KW-1185">Reference proteome</keyword>
<evidence type="ECO:0000313" key="11">
    <source>
        <dbReference type="EMBL" id="QKS73223.1"/>
    </source>
</evidence>
<organism evidence="11 12">
    <name type="scientific">Paenalkalicoccus suaedae</name>
    <dbReference type="NCBI Taxonomy" id="2592382"/>
    <lineage>
        <taxon>Bacteria</taxon>
        <taxon>Bacillati</taxon>
        <taxon>Bacillota</taxon>
        <taxon>Bacilli</taxon>
        <taxon>Bacillales</taxon>
        <taxon>Bacillaceae</taxon>
        <taxon>Paenalkalicoccus</taxon>
    </lineage>
</organism>
<proteinExistence type="inferred from homology"/>
<dbReference type="GO" id="GO:0008360">
    <property type="term" value="P:regulation of cell shape"/>
    <property type="evidence" value="ECO:0007669"/>
    <property type="project" value="UniProtKB-KW"/>
</dbReference>
<feature type="active site" description="Acyl-ester intermediate" evidence="7">
    <location>
        <position position="22"/>
    </location>
</feature>
<evidence type="ECO:0000256" key="2">
    <source>
        <dbReference type="ARBA" id="ARBA00022729"/>
    </source>
</evidence>
<evidence type="ECO:0000256" key="1">
    <source>
        <dbReference type="ARBA" id="ARBA00007164"/>
    </source>
</evidence>
<dbReference type="GO" id="GO:0009252">
    <property type="term" value="P:peptidoglycan biosynthetic process"/>
    <property type="evidence" value="ECO:0007669"/>
    <property type="project" value="UniProtKB-KW"/>
</dbReference>
<dbReference type="Pfam" id="PF00768">
    <property type="entry name" value="Peptidase_S11"/>
    <property type="match status" value="1"/>
</dbReference>